<protein>
    <submittedName>
        <fullName evidence="1">Transporter</fullName>
    </submittedName>
</protein>
<dbReference type="EMBL" id="RCZH01000018">
    <property type="protein sequence ID" value="TPG34819.1"/>
    <property type="molecule type" value="Genomic_DNA"/>
</dbReference>
<name>A0A502ECT7_9FLAO</name>
<reference evidence="1 2" key="1">
    <citation type="journal article" date="2019" name="Environ. Microbiol.">
        <title>Species interactions and distinct microbial communities in high Arctic permafrost affected cryosols are associated with the CH4 and CO2 gas fluxes.</title>
        <authorList>
            <person name="Altshuler I."/>
            <person name="Hamel J."/>
            <person name="Turney S."/>
            <person name="Magnuson E."/>
            <person name="Levesque R."/>
            <person name="Greer C."/>
            <person name="Whyte L.G."/>
        </authorList>
    </citation>
    <scope>NUCLEOTIDE SEQUENCE [LARGE SCALE GENOMIC DNA]</scope>
    <source>
        <strain evidence="1 2">42</strain>
    </source>
</reference>
<dbReference type="Proteomes" id="UP000319700">
    <property type="component" value="Unassembled WGS sequence"/>
</dbReference>
<proteinExistence type="predicted"/>
<keyword evidence="2" id="KW-1185">Reference proteome</keyword>
<dbReference type="InterPro" id="IPR025737">
    <property type="entry name" value="FApF"/>
</dbReference>
<organism evidence="1 2">
    <name type="scientific">Flavobacterium pectinovorum</name>
    <dbReference type="NCBI Taxonomy" id="29533"/>
    <lineage>
        <taxon>Bacteria</taxon>
        <taxon>Pseudomonadati</taxon>
        <taxon>Bacteroidota</taxon>
        <taxon>Flavobacteriia</taxon>
        <taxon>Flavobacteriales</taxon>
        <taxon>Flavobacteriaceae</taxon>
        <taxon>Flavobacterium</taxon>
    </lineage>
</organism>
<evidence type="ECO:0000313" key="2">
    <source>
        <dbReference type="Proteomes" id="UP000319700"/>
    </source>
</evidence>
<evidence type="ECO:0000313" key="1">
    <source>
        <dbReference type="EMBL" id="TPG34819.1"/>
    </source>
</evidence>
<dbReference type="Pfam" id="PF13557">
    <property type="entry name" value="Phenol_MetA_deg"/>
    <property type="match status" value="1"/>
</dbReference>
<dbReference type="OrthoDB" id="9810698at2"/>
<comment type="caution">
    <text evidence="1">The sequence shown here is derived from an EMBL/GenBank/DDBJ whole genome shotgun (WGS) entry which is preliminary data.</text>
</comment>
<dbReference type="RefSeq" id="WP_140511152.1">
    <property type="nucleotide sequence ID" value="NZ_RCZH01000018.1"/>
</dbReference>
<sequence length="352" mass="38604">MENNKENNKLKIKGHLLFLMLFLGIISTVGQSNNVSPMLTGHYLPGIINVRDFANPAPATGLIALDYNVFLSGNKFYGADGKRVTQITGPLGAPINLNVDINGYLNSPFLLWVSKFKILGAAYITGLTAAYTTVSTSSAYERIRLIDSIHQSGTVNGKVNGFSDLGVMPVFLSWGLKMFDITAGYMFYAPTGEYEPGGSNNTGLGYWSHLVQGFAYYYPLKINGETSKALACMLASTYEITSKMEKADVNPGNRFYLDYGISQYFSDKFSLGIFGGNSWQVSQDEGNGVYWNSHIKDRIGVLGFEAGYWPGAGRVQITGKYGFNYGAVQSFKMNTFEINLLFITNALTGNKL</sequence>
<dbReference type="AlphaFoldDB" id="A0A502ECT7"/>
<accession>A0A502ECT7</accession>
<gene>
    <name evidence="1" type="ORF">EAH81_22345</name>
</gene>